<comment type="caution">
    <text evidence="1">The sequence shown here is derived from an EMBL/GenBank/DDBJ whole genome shotgun (WGS) entry which is preliminary data.</text>
</comment>
<evidence type="ECO:0000313" key="1">
    <source>
        <dbReference type="EMBL" id="KAI4461955.1"/>
    </source>
</evidence>
<name>A0ACB9T562_HOLOL</name>
<organism evidence="1 2">
    <name type="scientific">Holotrichia oblita</name>
    <name type="common">Chafer beetle</name>
    <dbReference type="NCBI Taxonomy" id="644536"/>
    <lineage>
        <taxon>Eukaryota</taxon>
        <taxon>Metazoa</taxon>
        <taxon>Ecdysozoa</taxon>
        <taxon>Arthropoda</taxon>
        <taxon>Hexapoda</taxon>
        <taxon>Insecta</taxon>
        <taxon>Pterygota</taxon>
        <taxon>Neoptera</taxon>
        <taxon>Endopterygota</taxon>
        <taxon>Coleoptera</taxon>
        <taxon>Polyphaga</taxon>
        <taxon>Scarabaeiformia</taxon>
        <taxon>Scarabaeidae</taxon>
        <taxon>Melolonthinae</taxon>
        <taxon>Holotrichia</taxon>
    </lineage>
</organism>
<gene>
    <name evidence="1" type="ORF">MML48_5g00010528</name>
</gene>
<dbReference type="EMBL" id="CM043019">
    <property type="protein sequence ID" value="KAI4461955.1"/>
    <property type="molecule type" value="Genomic_DNA"/>
</dbReference>
<dbReference type="Proteomes" id="UP001056778">
    <property type="component" value="Chromosome 5"/>
</dbReference>
<sequence length="367" mass="40941">MNFDDYETLPTNNVLTHMTAGAIAGVMEHCVMYPLDSVKTRMQSLAPSAVREGISGTFFRMVRTEGLLRPVRGMSAMVVGAGPSHALYFSSYEYVKDSLKRNIVTTKYHVAIHGVSGCIATLLHDAIMTPAEVVKQRMQMLNSPYKSVMHCILRVYKTEGMAAFFRSYTTQLTMNVPFQSIHFMVYEFMQKVTNKEGIYNPSAHMFSGAVAGAFAAAVTTPLDVCKTLLNTQQVGATNGLVQAIKKVYRIGGSKAFFRGMQARVMYQMPSTAICWSTYEFFKYILGVTRLEDGVRRTMPVLAESDTSKYDQNTNINNSNEKLALKPRELPAMSSTGLYSSLTFNTMHTQDSSFTRRKDSVILDITHT</sequence>
<proteinExistence type="predicted"/>
<reference evidence="1" key="1">
    <citation type="submission" date="2022-04" db="EMBL/GenBank/DDBJ databases">
        <title>Chromosome-scale genome assembly of Holotrichia oblita Faldermann.</title>
        <authorList>
            <person name="Rongchong L."/>
        </authorList>
    </citation>
    <scope>NUCLEOTIDE SEQUENCE</scope>
    <source>
        <strain evidence="1">81SQS9</strain>
    </source>
</reference>
<keyword evidence="2" id="KW-1185">Reference proteome</keyword>
<accession>A0ACB9T562</accession>
<protein>
    <submittedName>
        <fullName evidence="1">Mitoferrin-1-related</fullName>
    </submittedName>
</protein>
<evidence type="ECO:0000313" key="2">
    <source>
        <dbReference type="Proteomes" id="UP001056778"/>
    </source>
</evidence>